<comment type="catalytic activity">
    <reaction evidence="8">
        <text>ATP + H2O + cellular proteinSide 1 = ADP + phosphate + cellular proteinSide 2.</text>
        <dbReference type="EC" id="7.4.2.8"/>
    </reaction>
</comment>
<dbReference type="OrthoDB" id="9803053at2"/>
<evidence type="ECO:0000256" key="5">
    <source>
        <dbReference type="ARBA" id="ARBA00022840"/>
    </source>
</evidence>
<dbReference type="Proteomes" id="UP000266693">
    <property type="component" value="Unassembled WGS sequence"/>
</dbReference>
<evidence type="ECO:0000256" key="3">
    <source>
        <dbReference type="ARBA" id="ARBA00022490"/>
    </source>
</evidence>
<dbReference type="InterPro" id="IPR000194">
    <property type="entry name" value="ATPase_F1/V1/A1_a/bsu_nucl-bd"/>
</dbReference>
<dbReference type="PANTHER" id="PTHR15184:SF9">
    <property type="entry name" value="SPI-1 TYPE 3 SECRETION SYSTEM ATPASE"/>
    <property type="match status" value="1"/>
</dbReference>
<dbReference type="InterPro" id="IPR027417">
    <property type="entry name" value="P-loop_NTPase"/>
</dbReference>
<reference evidence="10 11" key="1">
    <citation type="submission" date="2018-08" db="EMBL/GenBank/DDBJ databases">
        <title>The multiple taxonomic identification of Sphingomonas gilva.</title>
        <authorList>
            <person name="Zhu D."/>
            <person name="Zheng S."/>
        </authorList>
    </citation>
    <scope>NUCLEOTIDE SEQUENCE [LARGE SCALE GENOMIC DNA]</scope>
    <source>
        <strain evidence="10 11">ZDH117</strain>
    </source>
</reference>
<evidence type="ECO:0000259" key="9">
    <source>
        <dbReference type="SMART" id="SM00382"/>
    </source>
</evidence>
<dbReference type="GO" id="GO:0008564">
    <property type="term" value="F:protein-exporting ATPase activity"/>
    <property type="evidence" value="ECO:0007669"/>
    <property type="project" value="UniProtKB-EC"/>
</dbReference>
<comment type="caution">
    <text evidence="10">The sequence shown here is derived from an EMBL/GenBank/DDBJ whole genome shotgun (WGS) entry which is preliminary data.</text>
</comment>
<dbReference type="Gene3D" id="3.40.50.12240">
    <property type="match status" value="1"/>
</dbReference>
<dbReference type="PROSITE" id="PS00152">
    <property type="entry name" value="ATPASE_ALPHA_BETA"/>
    <property type="match status" value="1"/>
</dbReference>
<dbReference type="GO" id="GO:0005737">
    <property type="term" value="C:cytoplasm"/>
    <property type="evidence" value="ECO:0007669"/>
    <property type="project" value="UniProtKB-SubCell"/>
</dbReference>
<keyword evidence="2" id="KW-0813">Transport</keyword>
<accession>A0A396RRE6</accession>
<keyword evidence="11" id="KW-1185">Reference proteome</keyword>
<evidence type="ECO:0000313" key="10">
    <source>
        <dbReference type="EMBL" id="RHW18959.1"/>
    </source>
</evidence>
<dbReference type="InterPro" id="IPR020003">
    <property type="entry name" value="ATPase_a/bsu_AS"/>
</dbReference>
<dbReference type="SMART" id="SM00382">
    <property type="entry name" value="AAA"/>
    <property type="match status" value="1"/>
</dbReference>
<dbReference type="GO" id="GO:0005524">
    <property type="term" value="F:ATP binding"/>
    <property type="evidence" value="ECO:0007669"/>
    <property type="project" value="UniProtKB-KW"/>
</dbReference>
<keyword evidence="7" id="KW-1278">Translocase</keyword>
<dbReference type="PANTHER" id="PTHR15184">
    <property type="entry name" value="ATP SYNTHASE"/>
    <property type="match status" value="1"/>
</dbReference>
<dbReference type="EMBL" id="QWLV01000001">
    <property type="protein sequence ID" value="RHW18959.1"/>
    <property type="molecule type" value="Genomic_DNA"/>
</dbReference>
<proteinExistence type="predicted"/>
<evidence type="ECO:0000256" key="2">
    <source>
        <dbReference type="ARBA" id="ARBA00022448"/>
    </source>
</evidence>
<evidence type="ECO:0000256" key="8">
    <source>
        <dbReference type="ARBA" id="ARBA00034006"/>
    </source>
</evidence>
<dbReference type="InterPro" id="IPR050053">
    <property type="entry name" value="ATPase_alpha/beta_chains"/>
</dbReference>
<dbReference type="GO" id="GO:0046933">
    <property type="term" value="F:proton-transporting ATP synthase activity, rotational mechanism"/>
    <property type="evidence" value="ECO:0007669"/>
    <property type="project" value="TreeGrafter"/>
</dbReference>
<dbReference type="InterPro" id="IPR005714">
    <property type="entry name" value="ATPase_T3SS_FliI/YscN"/>
</dbReference>
<protein>
    <submittedName>
        <fullName evidence="10">FliI/YscN family ATPase</fullName>
    </submittedName>
</protein>
<evidence type="ECO:0000256" key="6">
    <source>
        <dbReference type="ARBA" id="ARBA00022927"/>
    </source>
</evidence>
<name>A0A396RRE6_9SPHN</name>
<keyword evidence="5" id="KW-0067">ATP-binding</keyword>
<dbReference type="AlphaFoldDB" id="A0A396RRE6"/>
<sequence>MSAAHPFVERLDALSLDRPHGFVRKVAQGHFEATGPACLVGDICEVDANASHESILTQVAGVDDGRLILVPLRQNRAVPLGARVVPISRNASAPVGHRFAGRAVDGMGQPFDGRREIIASAMSPIDGTVPGPLDRGASSRVMATGLKAIDGLLTLAEGQRIGIFAASGVGKTSLVEQLALQASCDRCIVCLVGERGREVEAIWRALSAGPKPDRYTMIAATSDESAALRARSVNQALCLAEYWRDQGEHVVLIVDSITRMAMALREIGLAAGEPPTVRAYTPNVFSALPRIVERCGATRSGGAITAIMTVLSETDDVDDPIVEIMKSLLDGHIVLSRTLAERGHFPAIDVSRSISRQAARLMAAEHAGAARDAVALLGIYEESRVMIESGVYKSGSNAEIDRAIAMRAKLMAFLQQPQDQPSDFSATVAAMTALMRRPTA</sequence>
<dbReference type="InterPro" id="IPR040627">
    <property type="entry name" value="T3SS_ATPase_C"/>
</dbReference>
<dbReference type="GO" id="GO:0030254">
    <property type="term" value="P:protein secretion by the type III secretion system"/>
    <property type="evidence" value="ECO:0007669"/>
    <property type="project" value="InterPro"/>
</dbReference>
<evidence type="ECO:0000256" key="7">
    <source>
        <dbReference type="ARBA" id="ARBA00022967"/>
    </source>
</evidence>
<keyword evidence="6" id="KW-0653">Protein transport</keyword>
<evidence type="ECO:0000256" key="1">
    <source>
        <dbReference type="ARBA" id="ARBA00004496"/>
    </source>
</evidence>
<gene>
    <name evidence="10" type="ORF">D1610_02145</name>
</gene>
<dbReference type="GO" id="GO:0016887">
    <property type="term" value="F:ATP hydrolysis activity"/>
    <property type="evidence" value="ECO:0007669"/>
    <property type="project" value="InterPro"/>
</dbReference>
<dbReference type="Pfam" id="PF18269">
    <property type="entry name" value="T3SS_ATPase_C"/>
    <property type="match status" value="1"/>
</dbReference>
<dbReference type="GO" id="GO:0030257">
    <property type="term" value="C:type III protein secretion system complex"/>
    <property type="evidence" value="ECO:0007669"/>
    <property type="project" value="InterPro"/>
</dbReference>
<organism evidence="10 11">
    <name type="scientific">Sphingomonas gilva</name>
    <dbReference type="NCBI Taxonomy" id="2305907"/>
    <lineage>
        <taxon>Bacteria</taxon>
        <taxon>Pseudomonadati</taxon>
        <taxon>Pseudomonadota</taxon>
        <taxon>Alphaproteobacteria</taxon>
        <taxon>Sphingomonadales</taxon>
        <taxon>Sphingomonadaceae</taxon>
        <taxon>Sphingomonas</taxon>
    </lineage>
</organism>
<dbReference type="Pfam" id="PF00006">
    <property type="entry name" value="ATP-synt_ab"/>
    <property type="match status" value="1"/>
</dbReference>
<comment type="subcellular location">
    <subcellularLocation>
        <location evidence="1">Cytoplasm</location>
    </subcellularLocation>
</comment>
<keyword evidence="3" id="KW-0963">Cytoplasm</keyword>
<dbReference type="SUPFAM" id="SSF52540">
    <property type="entry name" value="P-loop containing nucleoside triphosphate hydrolases"/>
    <property type="match status" value="1"/>
</dbReference>
<dbReference type="NCBIfam" id="TIGR01026">
    <property type="entry name" value="fliI_yscN"/>
    <property type="match status" value="1"/>
</dbReference>
<evidence type="ECO:0000313" key="11">
    <source>
        <dbReference type="Proteomes" id="UP000266693"/>
    </source>
</evidence>
<dbReference type="RefSeq" id="WP_118862467.1">
    <property type="nucleotide sequence ID" value="NZ_QWLV01000001.1"/>
</dbReference>
<feature type="domain" description="AAA+ ATPase" evidence="9">
    <location>
        <begin position="157"/>
        <end position="339"/>
    </location>
</feature>
<keyword evidence="4" id="KW-0547">Nucleotide-binding</keyword>
<dbReference type="InterPro" id="IPR003593">
    <property type="entry name" value="AAA+_ATPase"/>
</dbReference>
<evidence type="ECO:0000256" key="4">
    <source>
        <dbReference type="ARBA" id="ARBA00022741"/>
    </source>
</evidence>